<gene>
    <name evidence="1" type="ORF">AK812_SmicGene43427</name>
</gene>
<keyword evidence="2" id="KW-1185">Reference proteome</keyword>
<reference evidence="1 2" key="1">
    <citation type="submission" date="2016-02" db="EMBL/GenBank/DDBJ databases">
        <title>Genome analysis of coral dinoflagellate symbionts highlights evolutionary adaptations to a symbiotic lifestyle.</title>
        <authorList>
            <person name="Aranda M."/>
            <person name="Li Y."/>
            <person name="Liew Y.J."/>
            <person name="Baumgarten S."/>
            <person name="Simakov O."/>
            <person name="Wilson M."/>
            <person name="Piel J."/>
            <person name="Ashoor H."/>
            <person name="Bougouffa S."/>
            <person name="Bajic V.B."/>
            <person name="Ryu T."/>
            <person name="Ravasi T."/>
            <person name="Bayer T."/>
            <person name="Micklem G."/>
            <person name="Kim H."/>
            <person name="Bhak J."/>
            <person name="Lajeunesse T.C."/>
            <person name="Voolstra C.R."/>
        </authorList>
    </citation>
    <scope>NUCLEOTIDE SEQUENCE [LARGE SCALE GENOMIC DNA]</scope>
    <source>
        <strain evidence="1 2">CCMP2467</strain>
    </source>
</reference>
<dbReference type="OrthoDB" id="10268702at2759"/>
<sequence>MRAVQHGEGDSDDQIYVTCGLFTHGRVHGLIRASKDNDAVLRFLNDFNDFNKHRLGEDATWTSVSVTKNIGVNVHRYSNNHKGSLNCSTTVGQDSGGDLWLEEDIDEDQVREGHVVWKRDRQDQRAHGYLPGHGEHDEKGTANDPIVMIEIGGLEHHRDDGVEQDGDRTHDVERLLGPRGHRPHPVCVVNAGGHGKEVPIKMDGSGITFEDSVVKMVQSSLRPQSTPHDPTEASALQLVHRLYLIYCHDINDNKHAFLTMVDWATTYQVAIKLESEAKWQGGVTERQIGCFKGIWERVIHEMNIDEDEAELVATLV</sequence>
<evidence type="ECO:0000313" key="1">
    <source>
        <dbReference type="EMBL" id="OLP76613.1"/>
    </source>
</evidence>
<accession>A0A1Q9C117</accession>
<name>A0A1Q9C117_SYMMI</name>
<dbReference type="AlphaFoldDB" id="A0A1Q9C117"/>
<comment type="caution">
    <text evidence="1">The sequence shown here is derived from an EMBL/GenBank/DDBJ whole genome shotgun (WGS) entry which is preliminary data.</text>
</comment>
<proteinExistence type="predicted"/>
<protein>
    <submittedName>
        <fullName evidence="1">Uncharacterized protein</fullName>
    </submittedName>
</protein>
<dbReference type="Proteomes" id="UP000186817">
    <property type="component" value="Unassembled WGS sequence"/>
</dbReference>
<organism evidence="1 2">
    <name type="scientific">Symbiodinium microadriaticum</name>
    <name type="common">Dinoflagellate</name>
    <name type="synonym">Zooxanthella microadriatica</name>
    <dbReference type="NCBI Taxonomy" id="2951"/>
    <lineage>
        <taxon>Eukaryota</taxon>
        <taxon>Sar</taxon>
        <taxon>Alveolata</taxon>
        <taxon>Dinophyceae</taxon>
        <taxon>Suessiales</taxon>
        <taxon>Symbiodiniaceae</taxon>
        <taxon>Symbiodinium</taxon>
    </lineage>
</organism>
<evidence type="ECO:0000313" key="2">
    <source>
        <dbReference type="Proteomes" id="UP000186817"/>
    </source>
</evidence>
<dbReference type="EMBL" id="LSRX01001969">
    <property type="protein sequence ID" value="OLP76613.1"/>
    <property type="molecule type" value="Genomic_DNA"/>
</dbReference>